<name>A0A3B0Z1K5_9ZZZZ</name>
<evidence type="ECO:0000256" key="6">
    <source>
        <dbReference type="ARBA" id="ARBA00023237"/>
    </source>
</evidence>
<accession>A0A3B0Z1K5</accession>
<reference evidence="7" key="1">
    <citation type="submission" date="2018-06" db="EMBL/GenBank/DDBJ databases">
        <authorList>
            <person name="Zhirakovskaya E."/>
        </authorList>
    </citation>
    <scope>NUCLEOTIDE SEQUENCE</scope>
</reference>
<evidence type="ECO:0000256" key="4">
    <source>
        <dbReference type="ARBA" id="ARBA00023136"/>
    </source>
</evidence>
<dbReference type="HAMAP" id="MF_00415">
    <property type="entry name" value="FlgH"/>
    <property type="match status" value="1"/>
</dbReference>
<keyword evidence="4" id="KW-0472">Membrane</keyword>
<dbReference type="GO" id="GO:0009279">
    <property type="term" value="C:cell outer membrane"/>
    <property type="evidence" value="ECO:0007669"/>
    <property type="project" value="UniProtKB-SubCell"/>
</dbReference>
<keyword evidence="3" id="KW-0732">Signal</keyword>
<keyword evidence="7" id="KW-0966">Cell projection</keyword>
<evidence type="ECO:0000256" key="1">
    <source>
        <dbReference type="ARBA" id="ARBA00004365"/>
    </source>
</evidence>
<dbReference type="EMBL" id="UOFP01000173">
    <property type="protein sequence ID" value="VAW87205.1"/>
    <property type="molecule type" value="Genomic_DNA"/>
</dbReference>
<evidence type="ECO:0000256" key="5">
    <source>
        <dbReference type="ARBA" id="ARBA00023143"/>
    </source>
</evidence>
<dbReference type="GO" id="GO:0009427">
    <property type="term" value="C:bacterial-type flagellum basal body, distal rod, L ring"/>
    <property type="evidence" value="ECO:0007669"/>
    <property type="project" value="InterPro"/>
</dbReference>
<dbReference type="InterPro" id="IPR000527">
    <property type="entry name" value="Flag_Lring"/>
</dbReference>
<dbReference type="GO" id="GO:0071973">
    <property type="term" value="P:bacterial-type flagellum-dependent cell motility"/>
    <property type="evidence" value="ECO:0007669"/>
    <property type="project" value="InterPro"/>
</dbReference>
<dbReference type="AlphaFoldDB" id="A0A3B0Z1K5"/>
<keyword evidence="7" id="KW-0969">Cilium</keyword>
<keyword evidence="5" id="KW-0975">Bacterial flagellum</keyword>
<sequence>MRIIIVLLVLSSLVGCASNATKARNHPEFAITYPAMAKPLPNNSGSIFQSSQGLALFQDEKARQIGDIILVQLSERTNASTSASSSTNKASSVSSSVGLLMGYDPARGQIPLLNTTLSSAKDFAGDGDSRQSNSLTGAIAVTVSEVLTNGYLVVRGEKLISINQGDEYVRLSGIIRPRDIDSENMVASSQVANAQIVYGGKGVIGNANEMGWLDRFLQSSWWPL</sequence>
<evidence type="ECO:0000256" key="3">
    <source>
        <dbReference type="ARBA" id="ARBA00022729"/>
    </source>
</evidence>
<keyword evidence="7" id="KW-0282">Flagellum</keyword>
<gene>
    <name evidence="7" type="ORF">MNBD_GAMMA18-21</name>
</gene>
<dbReference type="PROSITE" id="PS51257">
    <property type="entry name" value="PROKAR_LIPOPROTEIN"/>
    <property type="match status" value="1"/>
</dbReference>
<dbReference type="PANTHER" id="PTHR34933:SF1">
    <property type="entry name" value="FLAGELLAR L-RING PROTEIN"/>
    <property type="match status" value="1"/>
</dbReference>
<dbReference type="PANTHER" id="PTHR34933">
    <property type="entry name" value="FLAGELLAR L-RING PROTEIN"/>
    <property type="match status" value="1"/>
</dbReference>
<comment type="subcellular location">
    <subcellularLocation>
        <location evidence="1">Bacterial flagellum</location>
    </subcellularLocation>
    <subcellularLocation>
        <location evidence="2">Cell outer membrane</location>
    </subcellularLocation>
</comment>
<dbReference type="GO" id="GO:0003774">
    <property type="term" value="F:cytoskeletal motor activity"/>
    <property type="evidence" value="ECO:0007669"/>
    <property type="project" value="InterPro"/>
</dbReference>
<protein>
    <submittedName>
        <fullName evidence="7">Flagellar L-ring protein FlgH</fullName>
    </submittedName>
</protein>
<dbReference type="Pfam" id="PF02107">
    <property type="entry name" value="FlgH"/>
    <property type="match status" value="1"/>
</dbReference>
<organism evidence="7">
    <name type="scientific">hydrothermal vent metagenome</name>
    <dbReference type="NCBI Taxonomy" id="652676"/>
    <lineage>
        <taxon>unclassified sequences</taxon>
        <taxon>metagenomes</taxon>
        <taxon>ecological metagenomes</taxon>
    </lineage>
</organism>
<evidence type="ECO:0000256" key="2">
    <source>
        <dbReference type="ARBA" id="ARBA00004442"/>
    </source>
</evidence>
<evidence type="ECO:0000313" key="7">
    <source>
        <dbReference type="EMBL" id="VAW87205.1"/>
    </source>
</evidence>
<dbReference type="PRINTS" id="PR01008">
    <property type="entry name" value="FLGLRINGFLGH"/>
</dbReference>
<keyword evidence="6" id="KW-0998">Cell outer membrane</keyword>
<proteinExistence type="inferred from homology"/>